<dbReference type="Pfam" id="PF00353">
    <property type="entry name" value="HemolysinCabind"/>
    <property type="match status" value="1"/>
</dbReference>
<dbReference type="Gene3D" id="2.130.10.10">
    <property type="entry name" value="YVTN repeat-like/Quinoprotein amine dehydrogenase"/>
    <property type="match status" value="1"/>
</dbReference>
<organism evidence="1 2">
    <name type="scientific">Neptunicoccus cionae</name>
    <dbReference type="NCBI Taxonomy" id="2035344"/>
    <lineage>
        <taxon>Bacteria</taxon>
        <taxon>Pseudomonadati</taxon>
        <taxon>Pseudomonadota</taxon>
        <taxon>Alphaproteobacteria</taxon>
        <taxon>Rhodobacterales</taxon>
        <taxon>Paracoccaceae</taxon>
        <taxon>Neptunicoccus</taxon>
    </lineage>
</organism>
<evidence type="ECO:0008006" key="3">
    <source>
        <dbReference type="Google" id="ProtNLM"/>
    </source>
</evidence>
<dbReference type="PROSITE" id="PS00330">
    <property type="entry name" value="HEMOLYSIN_CALCIUM"/>
    <property type="match status" value="1"/>
</dbReference>
<dbReference type="GO" id="GO:0005509">
    <property type="term" value="F:calcium ion binding"/>
    <property type="evidence" value="ECO:0007669"/>
    <property type="project" value="InterPro"/>
</dbReference>
<dbReference type="InterPro" id="IPR018511">
    <property type="entry name" value="Hemolysin-typ_Ca-bd_CS"/>
</dbReference>
<proteinExistence type="predicted"/>
<accession>A0A916QSW5</accession>
<dbReference type="InterPro" id="IPR011049">
    <property type="entry name" value="Serralysin-like_metalloprot_C"/>
</dbReference>
<reference evidence="1" key="2">
    <citation type="submission" date="2020-09" db="EMBL/GenBank/DDBJ databases">
        <authorList>
            <person name="Sun Q."/>
            <person name="Zhou Y."/>
        </authorList>
    </citation>
    <scope>NUCLEOTIDE SEQUENCE</scope>
    <source>
        <strain evidence="1">CGMCC 1.15880</strain>
    </source>
</reference>
<comment type="caution">
    <text evidence="1">The sequence shown here is derived from an EMBL/GenBank/DDBJ whole genome shotgun (WGS) entry which is preliminary data.</text>
</comment>
<dbReference type="InterPro" id="IPR001343">
    <property type="entry name" value="Hemolysn_Ca-bd"/>
</dbReference>
<dbReference type="EMBL" id="BMKA01000001">
    <property type="protein sequence ID" value="GGA09287.1"/>
    <property type="molecule type" value="Genomic_DNA"/>
</dbReference>
<dbReference type="Proteomes" id="UP000628017">
    <property type="component" value="Unassembled WGS sequence"/>
</dbReference>
<dbReference type="RefSeq" id="WP_188670852.1">
    <property type="nucleotide sequence ID" value="NZ_BMKA01000001.1"/>
</dbReference>
<dbReference type="Gene3D" id="2.150.10.10">
    <property type="entry name" value="Serralysin-like metalloprotease, C-terminal"/>
    <property type="match status" value="1"/>
</dbReference>
<dbReference type="AlphaFoldDB" id="A0A916QSW5"/>
<reference evidence="1" key="1">
    <citation type="journal article" date="2014" name="Int. J. Syst. Evol. Microbiol.">
        <title>Complete genome sequence of Corynebacterium casei LMG S-19264T (=DSM 44701T), isolated from a smear-ripened cheese.</title>
        <authorList>
            <consortium name="US DOE Joint Genome Institute (JGI-PGF)"/>
            <person name="Walter F."/>
            <person name="Albersmeier A."/>
            <person name="Kalinowski J."/>
            <person name="Ruckert C."/>
        </authorList>
    </citation>
    <scope>NUCLEOTIDE SEQUENCE</scope>
    <source>
        <strain evidence="1">CGMCC 1.15880</strain>
    </source>
</reference>
<protein>
    <recommendedName>
        <fullName evidence="3">Peptidase M10 serralysin C-terminal domain-containing protein</fullName>
    </recommendedName>
</protein>
<keyword evidence="2" id="KW-1185">Reference proteome</keyword>
<dbReference type="SUPFAM" id="SSF51120">
    <property type="entry name" value="beta-Roll"/>
    <property type="match status" value="1"/>
</dbReference>
<evidence type="ECO:0000313" key="2">
    <source>
        <dbReference type="Proteomes" id="UP000628017"/>
    </source>
</evidence>
<gene>
    <name evidence="1" type="ORF">GCM10011498_06480</name>
</gene>
<dbReference type="InterPro" id="IPR015943">
    <property type="entry name" value="WD40/YVTN_repeat-like_dom_sf"/>
</dbReference>
<evidence type="ECO:0000313" key="1">
    <source>
        <dbReference type="EMBL" id="GGA09287.1"/>
    </source>
</evidence>
<sequence length="491" mass="51907">MLTFQVEATVTDTKKLLLQGVSDIDLVALDRGWTVVVASTADSALTSFDFTGGQIGEVLDTQRFTDSSGTRTVWDMTFVTLGGSVGLIPATRYEDQAVIYNFTDGGDFAPSGSAGTMAGLGLTLAIEIDSGTFVFAGADGLTSYRFGAGFDLVEEAHFADTSKRFLGDVSAMARAKVEGTDYLFAASAFDAGLSSFRIKSNGALQFIDDVAPADGSGFSKPQALLAVSVEGVDYLVMASAGTSSLTVFSVASDGELHEVEHLLDTLDTRFQNATHIESFVYDDRSFLVVAGSDDGISVLELSASGTLSHMGTLADTYDITLDNASGLAVEVIDGEVVLLVSSDTDHGFTQITIDMSALEAVMRGSAGADWMKGSREADYIDGMDGDDLIEGNSGADVIIDGKGSDVLLGGGGADVFRFVEDNTPDELADLRPNNDMIDLSNYAGINRFSDIDVMDWCDGVMIVVNADIILVRDYSGVTFEVDTFDASNFIF</sequence>
<name>A0A916QSW5_9RHOB</name>